<keyword evidence="3" id="KW-1185">Reference proteome</keyword>
<proteinExistence type="predicted"/>
<sequence>MAIRSTWPWPDRSGSTFVQWQGQEISLRNVYRFRLGDGLPILICGVGWCLRDKGGLPRSCPDAVAKGSRRPIATRSETLTDSKVEGCPARAGRWILLLDFTPFPVTGPLKSTSLSSVSRQRRNEDEGRAGQTGRRRVMASFFLLLRGAPSSSSSAASLSFFPSWASL</sequence>
<dbReference type="EMBL" id="JACEEZ010019792">
    <property type="protein sequence ID" value="KAG0715320.1"/>
    <property type="molecule type" value="Genomic_DNA"/>
</dbReference>
<organism evidence="2 3">
    <name type="scientific">Chionoecetes opilio</name>
    <name type="common">Atlantic snow crab</name>
    <name type="synonym">Cancer opilio</name>
    <dbReference type="NCBI Taxonomy" id="41210"/>
    <lineage>
        <taxon>Eukaryota</taxon>
        <taxon>Metazoa</taxon>
        <taxon>Ecdysozoa</taxon>
        <taxon>Arthropoda</taxon>
        <taxon>Crustacea</taxon>
        <taxon>Multicrustacea</taxon>
        <taxon>Malacostraca</taxon>
        <taxon>Eumalacostraca</taxon>
        <taxon>Eucarida</taxon>
        <taxon>Decapoda</taxon>
        <taxon>Pleocyemata</taxon>
        <taxon>Brachyura</taxon>
        <taxon>Eubrachyura</taxon>
        <taxon>Majoidea</taxon>
        <taxon>Majidae</taxon>
        <taxon>Chionoecetes</taxon>
    </lineage>
</organism>
<protein>
    <submittedName>
        <fullName evidence="2">Uncharacterized protein</fullName>
    </submittedName>
</protein>
<evidence type="ECO:0000256" key="1">
    <source>
        <dbReference type="SAM" id="MobiDB-lite"/>
    </source>
</evidence>
<evidence type="ECO:0000313" key="3">
    <source>
        <dbReference type="Proteomes" id="UP000770661"/>
    </source>
</evidence>
<accession>A0A8J5CM48</accession>
<reference evidence="2" key="1">
    <citation type="submission" date="2020-07" db="EMBL/GenBank/DDBJ databases">
        <title>The High-quality genome of the commercially important snow crab, Chionoecetes opilio.</title>
        <authorList>
            <person name="Jeong J.-H."/>
            <person name="Ryu S."/>
        </authorList>
    </citation>
    <scope>NUCLEOTIDE SEQUENCE</scope>
    <source>
        <strain evidence="2">MADBK_172401_WGS</strain>
        <tissue evidence="2">Digestive gland</tissue>
    </source>
</reference>
<dbReference type="Proteomes" id="UP000770661">
    <property type="component" value="Unassembled WGS sequence"/>
</dbReference>
<feature type="region of interest" description="Disordered" evidence="1">
    <location>
        <begin position="111"/>
        <end position="132"/>
    </location>
</feature>
<gene>
    <name evidence="2" type="ORF">GWK47_012213</name>
</gene>
<dbReference type="AlphaFoldDB" id="A0A8J5CM48"/>
<name>A0A8J5CM48_CHIOP</name>
<comment type="caution">
    <text evidence="2">The sequence shown here is derived from an EMBL/GenBank/DDBJ whole genome shotgun (WGS) entry which is preliminary data.</text>
</comment>
<evidence type="ECO:0000313" key="2">
    <source>
        <dbReference type="EMBL" id="KAG0715320.1"/>
    </source>
</evidence>